<dbReference type="Gene3D" id="3.80.10.10">
    <property type="entry name" value="Ribonuclease Inhibitor"/>
    <property type="match status" value="1"/>
</dbReference>
<protein>
    <recommendedName>
        <fullName evidence="1">F-box domain-containing protein</fullName>
    </recommendedName>
</protein>
<dbReference type="PANTHER" id="PTHR38926:SF2">
    <property type="entry name" value="F-BOX_LRR-REPEAT PROTEIN 21-RELATED"/>
    <property type="match status" value="1"/>
</dbReference>
<keyword evidence="3" id="KW-1185">Reference proteome</keyword>
<proteinExistence type="predicted"/>
<evidence type="ECO:0000313" key="2">
    <source>
        <dbReference type="EMBL" id="GMH20809.1"/>
    </source>
</evidence>
<dbReference type="SUPFAM" id="SSF52047">
    <property type="entry name" value="RNI-like"/>
    <property type="match status" value="1"/>
</dbReference>
<dbReference type="PROSITE" id="PS50181">
    <property type="entry name" value="FBOX"/>
    <property type="match status" value="1"/>
</dbReference>
<dbReference type="EMBL" id="BSYO01000022">
    <property type="protein sequence ID" value="GMH20809.1"/>
    <property type="molecule type" value="Genomic_DNA"/>
</dbReference>
<dbReference type="AlphaFoldDB" id="A0AAD3T1E9"/>
<dbReference type="SMART" id="SM00256">
    <property type="entry name" value="FBOX"/>
    <property type="match status" value="1"/>
</dbReference>
<name>A0AAD3T1E9_NEPGR</name>
<evidence type="ECO:0000313" key="3">
    <source>
        <dbReference type="Proteomes" id="UP001279734"/>
    </source>
</evidence>
<dbReference type="Proteomes" id="UP001279734">
    <property type="component" value="Unassembled WGS sequence"/>
</dbReference>
<feature type="domain" description="F-box" evidence="1">
    <location>
        <begin position="13"/>
        <end position="60"/>
    </location>
</feature>
<sequence>MASPNSNLPKEESRNWLELPRDVTMTILMKLGAIEILDTTQFVCRSWHSLCKDPSMWRKIDMENIGDPDLREMYEKMTYNAVDRSCGGLVEIHIQYFGNDDLLNFIADRSSRLKSLRLACCYWITDEGFTEAIKKLPLLEEVELTLCTFSAEEIKAVGLGCPFLKTFKLNHQGSRDPNFADDEEALVIAETMPRLCHLQLIGNGLTSTGLEAIVNGCRHLESLDLRACFHVHLAGSLGKRCTEQIKHFRQPRDSTDDYKFVTTTDYDSDYESYDHGIDDIDFLSDDDDYYEFSADSELPDYEDVFDYD</sequence>
<comment type="caution">
    <text evidence="2">The sequence shown here is derived from an EMBL/GenBank/DDBJ whole genome shotgun (WGS) entry which is preliminary data.</text>
</comment>
<dbReference type="InterPro" id="IPR032675">
    <property type="entry name" value="LRR_dom_sf"/>
</dbReference>
<reference evidence="2" key="1">
    <citation type="submission" date="2023-05" db="EMBL/GenBank/DDBJ databases">
        <title>Nepenthes gracilis genome sequencing.</title>
        <authorList>
            <person name="Fukushima K."/>
        </authorList>
    </citation>
    <scope>NUCLEOTIDE SEQUENCE</scope>
    <source>
        <strain evidence="2">SING2019-196</strain>
    </source>
</reference>
<accession>A0AAD3T1E9</accession>
<evidence type="ECO:0000259" key="1">
    <source>
        <dbReference type="PROSITE" id="PS50181"/>
    </source>
</evidence>
<gene>
    <name evidence="2" type="ORF">Nepgr_022651</name>
</gene>
<dbReference type="Gene3D" id="1.20.1280.50">
    <property type="match status" value="1"/>
</dbReference>
<dbReference type="CDD" id="cd22164">
    <property type="entry name" value="F-box_AtSKIP19-like"/>
    <property type="match status" value="1"/>
</dbReference>
<dbReference type="InterPro" id="IPR001810">
    <property type="entry name" value="F-box_dom"/>
</dbReference>
<dbReference type="PANTHER" id="PTHR38926">
    <property type="entry name" value="F-BOX DOMAIN CONTAINING PROTEIN, EXPRESSED"/>
    <property type="match status" value="1"/>
</dbReference>
<organism evidence="2 3">
    <name type="scientific">Nepenthes gracilis</name>
    <name type="common">Slender pitcher plant</name>
    <dbReference type="NCBI Taxonomy" id="150966"/>
    <lineage>
        <taxon>Eukaryota</taxon>
        <taxon>Viridiplantae</taxon>
        <taxon>Streptophyta</taxon>
        <taxon>Embryophyta</taxon>
        <taxon>Tracheophyta</taxon>
        <taxon>Spermatophyta</taxon>
        <taxon>Magnoliopsida</taxon>
        <taxon>eudicotyledons</taxon>
        <taxon>Gunneridae</taxon>
        <taxon>Pentapetalae</taxon>
        <taxon>Caryophyllales</taxon>
        <taxon>Nepenthaceae</taxon>
        <taxon>Nepenthes</taxon>
    </lineage>
</organism>
<dbReference type="Pfam" id="PF12937">
    <property type="entry name" value="F-box-like"/>
    <property type="match status" value="1"/>
</dbReference>